<feature type="non-terminal residue" evidence="1">
    <location>
        <position position="54"/>
    </location>
</feature>
<evidence type="ECO:0000313" key="1">
    <source>
        <dbReference type="EMBL" id="CAA9332830.1"/>
    </source>
</evidence>
<protein>
    <submittedName>
        <fullName evidence="1">Uncharacterized protein</fullName>
    </submittedName>
</protein>
<reference evidence="1" key="1">
    <citation type="submission" date="2020-02" db="EMBL/GenBank/DDBJ databases">
        <authorList>
            <person name="Meier V. D."/>
        </authorList>
    </citation>
    <scope>NUCLEOTIDE SEQUENCE</scope>
    <source>
        <strain evidence="1">AVDCRST_MAG94</strain>
    </source>
</reference>
<accession>A0A6J4LIT8</accession>
<sequence>RCAAGLLPYYNASERQKSPNCLWAVNPVTTTRLVACASLCCRGDTADRIGTELV</sequence>
<dbReference type="AlphaFoldDB" id="A0A6J4LIT8"/>
<proteinExistence type="predicted"/>
<feature type="non-terminal residue" evidence="1">
    <location>
        <position position="1"/>
    </location>
</feature>
<name>A0A6J4LIT8_9CYAN</name>
<gene>
    <name evidence="1" type="ORF">AVDCRST_MAG94-1993</name>
</gene>
<organism evidence="1">
    <name type="scientific">uncultured Leptolyngbya sp</name>
    <dbReference type="NCBI Taxonomy" id="332963"/>
    <lineage>
        <taxon>Bacteria</taxon>
        <taxon>Bacillati</taxon>
        <taxon>Cyanobacteriota</taxon>
        <taxon>Cyanophyceae</taxon>
        <taxon>Leptolyngbyales</taxon>
        <taxon>Leptolyngbyaceae</taxon>
        <taxon>Leptolyngbya group</taxon>
        <taxon>Leptolyngbya</taxon>
        <taxon>environmental samples</taxon>
    </lineage>
</organism>
<dbReference type="EMBL" id="CADCTY010000690">
    <property type="protein sequence ID" value="CAA9332830.1"/>
    <property type="molecule type" value="Genomic_DNA"/>
</dbReference>